<dbReference type="Pfam" id="PF04157">
    <property type="entry name" value="EAP30"/>
    <property type="match status" value="1"/>
</dbReference>
<dbReference type="AlphaFoldDB" id="A0A0L0T4G5"/>
<dbReference type="GO" id="GO:0000814">
    <property type="term" value="C:ESCRT II complex"/>
    <property type="evidence" value="ECO:0007669"/>
    <property type="project" value="InterPro"/>
</dbReference>
<reference evidence="2 3" key="1">
    <citation type="submission" date="2009-11" db="EMBL/GenBank/DDBJ databases">
        <title>Annotation of Allomyces macrogynus ATCC 38327.</title>
        <authorList>
            <consortium name="The Broad Institute Genome Sequencing Platform"/>
            <person name="Russ C."/>
            <person name="Cuomo C."/>
            <person name="Burger G."/>
            <person name="Gray M.W."/>
            <person name="Holland P.W.H."/>
            <person name="King N."/>
            <person name="Lang F.B.F."/>
            <person name="Roger A.J."/>
            <person name="Ruiz-Trillo I."/>
            <person name="Young S.K."/>
            <person name="Zeng Q."/>
            <person name="Gargeya S."/>
            <person name="Fitzgerald M."/>
            <person name="Haas B."/>
            <person name="Abouelleil A."/>
            <person name="Alvarado L."/>
            <person name="Arachchi H.M."/>
            <person name="Berlin A."/>
            <person name="Chapman S.B."/>
            <person name="Gearin G."/>
            <person name="Goldberg J."/>
            <person name="Griggs A."/>
            <person name="Gujja S."/>
            <person name="Hansen M."/>
            <person name="Heiman D."/>
            <person name="Howarth C."/>
            <person name="Larimer J."/>
            <person name="Lui A."/>
            <person name="MacDonald P.J.P."/>
            <person name="McCowen C."/>
            <person name="Montmayeur A."/>
            <person name="Murphy C."/>
            <person name="Neiman D."/>
            <person name="Pearson M."/>
            <person name="Priest M."/>
            <person name="Roberts A."/>
            <person name="Saif S."/>
            <person name="Shea T."/>
            <person name="Sisk P."/>
            <person name="Stolte C."/>
            <person name="Sykes S."/>
            <person name="Wortman J."/>
            <person name="Nusbaum C."/>
            <person name="Birren B."/>
        </authorList>
    </citation>
    <scope>NUCLEOTIDE SEQUENCE [LARGE SCALE GENOMIC DNA]</scope>
    <source>
        <strain evidence="2 3">ATCC 38327</strain>
    </source>
</reference>
<feature type="region of interest" description="Disordered" evidence="1">
    <location>
        <begin position="113"/>
        <end position="148"/>
    </location>
</feature>
<evidence type="ECO:0000256" key="1">
    <source>
        <dbReference type="SAM" id="MobiDB-lite"/>
    </source>
</evidence>
<protein>
    <submittedName>
        <fullName evidence="2">Uncharacterized protein</fullName>
    </submittedName>
</protein>
<dbReference type="EMBL" id="GG745361">
    <property type="protein sequence ID" value="KNE69627.1"/>
    <property type="molecule type" value="Genomic_DNA"/>
</dbReference>
<dbReference type="PANTHER" id="PTHR12806">
    <property type="entry name" value="EAP30 SUBUNIT OF ELL COMPLEX"/>
    <property type="match status" value="1"/>
</dbReference>
<feature type="compositionally biased region" description="Basic and acidic residues" evidence="1">
    <location>
        <begin position="164"/>
        <end position="177"/>
    </location>
</feature>
<dbReference type="InterPro" id="IPR016689">
    <property type="entry name" value="ESCRT-2_cplx_Snf8"/>
</dbReference>
<dbReference type="SUPFAM" id="SSF46785">
    <property type="entry name" value="Winged helix' DNA-binding domain"/>
    <property type="match status" value="1"/>
</dbReference>
<dbReference type="InterPro" id="IPR036390">
    <property type="entry name" value="WH_DNA-bd_sf"/>
</dbReference>
<reference evidence="3" key="2">
    <citation type="submission" date="2009-11" db="EMBL/GenBank/DDBJ databases">
        <title>The Genome Sequence of Allomyces macrogynus strain ATCC 38327.</title>
        <authorList>
            <consortium name="The Broad Institute Genome Sequencing Platform"/>
            <person name="Russ C."/>
            <person name="Cuomo C."/>
            <person name="Shea T."/>
            <person name="Young S.K."/>
            <person name="Zeng Q."/>
            <person name="Koehrsen M."/>
            <person name="Haas B."/>
            <person name="Borodovsky M."/>
            <person name="Guigo R."/>
            <person name="Alvarado L."/>
            <person name="Berlin A."/>
            <person name="Borenstein D."/>
            <person name="Chen Z."/>
            <person name="Engels R."/>
            <person name="Freedman E."/>
            <person name="Gellesch M."/>
            <person name="Goldberg J."/>
            <person name="Griggs A."/>
            <person name="Gujja S."/>
            <person name="Heiman D."/>
            <person name="Hepburn T."/>
            <person name="Howarth C."/>
            <person name="Jen D."/>
            <person name="Larson L."/>
            <person name="Lewis B."/>
            <person name="Mehta T."/>
            <person name="Park D."/>
            <person name="Pearson M."/>
            <person name="Roberts A."/>
            <person name="Saif S."/>
            <person name="Shenoy N."/>
            <person name="Sisk P."/>
            <person name="Stolte C."/>
            <person name="Sykes S."/>
            <person name="Walk T."/>
            <person name="White J."/>
            <person name="Yandava C."/>
            <person name="Burger G."/>
            <person name="Gray M.W."/>
            <person name="Holland P.W.H."/>
            <person name="King N."/>
            <person name="Lang F.B.F."/>
            <person name="Roger A.J."/>
            <person name="Ruiz-Trillo I."/>
            <person name="Lander E."/>
            <person name="Nusbaum C."/>
        </authorList>
    </citation>
    <scope>NUCLEOTIDE SEQUENCE [LARGE SCALE GENOMIC DNA]</scope>
    <source>
        <strain evidence="3">ATCC 38327</strain>
    </source>
</reference>
<dbReference type="STRING" id="578462.A0A0L0T4G5"/>
<feature type="compositionally biased region" description="Basic residues" evidence="1">
    <location>
        <begin position="129"/>
        <end position="146"/>
    </location>
</feature>
<dbReference type="Proteomes" id="UP000054350">
    <property type="component" value="Unassembled WGS sequence"/>
</dbReference>
<name>A0A0L0T4G5_ALLM3</name>
<dbReference type="InterPro" id="IPR040608">
    <property type="entry name" value="Snf8/Vps36"/>
</dbReference>
<sequence length="219" mass="24847">MRRQVGIAGLQRQAREKEQFRRMGDQLAATQLQQLQDQMVQFKSSLELFATKHRAEIARNPAFRRQFAQMCAGMGVDLLTWRLERLARRRRVLLRARRAHHGTVNCVARSVGTARPARRRGQGVESRARARRRGRVRGRRDTRRQAARAAQRRVCAAWFARDERGDGGDCRRAKGNESGRGSSRADAGGCRGIETGHSRGLGQDHRVDAYFWFSAGLLA</sequence>
<keyword evidence="3" id="KW-1185">Reference proteome</keyword>
<dbReference type="OrthoDB" id="283883at2759"/>
<organism evidence="2 3">
    <name type="scientific">Allomyces macrogynus (strain ATCC 38327)</name>
    <name type="common">Allomyces javanicus var. macrogynus</name>
    <dbReference type="NCBI Taxonomy" id="578462"/>
    <lineage>
        <taxon>Eukaryota</taxon>
        <taxon>Fungi</taxon>
        <taxon>Fungi incertae sedis</taxon>
        <taxon>Blastocladiomycota</taxon>
        <taxon>Blastocladiomycetes</taxon>
        <taxon>Blastocladiales</taxon>
        <taxon>Blastocladiaceae</taxon>
        <taxon>Allomyces</taxon>
    </lineage>
</organism>
<gene>
    <name evidence="2" type="ORF">AMAG_14182</name>
</gene>
<feature type="region of interest" description="Disordered" evidence="1">
    <location>
        <begin position="164"/>
        <end position="191"/>
    </location>
</feature>
<accession>A0A0L0T4G5</accession>
<proteinExistence type="predicted"/>
<evidence type="ECO:0000313" key="3">
    <source>
        <dbReference type="Proteomes" id="UP000054350"/>
    </source>
</evidence>
<dbReference type="VEuPathDB" id="FungiDB:AMAG_14182"/>
<feature type="compositionally biased region" description="Low complexity" evidence="1">
    <location>
        <begin position="179"/>
        <end position="188"/>
    </location>
</feature>
<dbReference type="GO" id="GO:0043328">
    <property type="term" value="P:protein transport to vacuole involved in ubiquitin-dependent protein catabolic process via the multivesicular body sorting pathway"/>
    <property type="evidence" value="ECO:0007669"/>
    <property type="project" value="TreeGrafter"/>
</dbReference>
<dbReference type="Gene3D" id="6.10.140.180">
    <property type="match status" value="1"/>
</dbReference>
<dbReference type="PANTHER" id="PTHR12806:SF0">
    <property type="entry name" value="VACUOLAR-SORTING PROTEIN SNF8"/>
    <property type="match status" value="1"/>
</dbReference>
<evidence type="ECO:0000313" key="2">
    <source>
        <dbReference type="EMBL" id="KNE69627.1"/>
    </source>
</evidence>
<dbReference type="eggNOG" id="KOG3341">
    <property type="taxonomic scope" value="Eukaryota"/>
</dbReference>